<sequence length="68" mass="8079">IHTLPKWRQISVNTCEYELVRVKISSLNCETRWNSTFLILQSAIELKVVIIRLKDKDRTFPDVFSKEE</sequence>
<comment type="caution">
    <text evidence="1">The sequence shown here is derived from an EMBL/GenBank/DDBJ whole genome shotgun (WGS) entry which is preliminary data.</text>
</comment>
<protein>
    <submittedName>
        <fullName evidence="1">27944_t:CDS:1</fullName>
    </submittedName>
</protein>
<feature type="non-terminal residue" evidence="1">
    <location>
        <position position="1"/>
    </location>
</feature>
<keyword evidence="2" id="KW-1185">Reference proteome</keyword>
<dbReference type="EMBL" id="CAJVQB010080927">
    <property type="protein sequence ID" value="CAG8845796.1"/>
    <property type="molecule type" value="Genomic_DNA"/>
</dbReference>
<organism evidence="1 2">
    <name type="scientific">Gigaspora margarita</name>
    <dbReference type="NCBI Taxonomy" id="4874"/>
    <lineage>
        <taxon>Eukaryota</taxon>
        <taxon>Fungi</taxon>
        <taxon>Fungi incertae sedis</taxon>
        <taxon>Mucoromycota</taxon>
        <taxon>Glomeromycotina</taxon>
        <taxon>Glomeromycetes</taxon>
        <taxon>Diversisporales</taxon>
        <taxon>Gigasporaceae</taxon>
        <taxon>Gigaspora</taxon>
    </lineage>
</organism>
<gene>
    <name evidence="1" type="ORF">GMARGA_LOCUS37837</name>
</gene>
<proteinExistence type="predicted"/>
<reference evidence="1 2" key="1">
    <citation type="submission" date="2021-06" db="EMBL/GenBank/DDBJ databases">
        <authorList>
            <person name="Kallberg Y."/>
            <person name="Tangrot J."/>
            <person name="Rosling A."/>
        </authorList>
    </citation>
    <scope>NUCLEOTIDE SEQUENCE [LARGE SCALE GENOMIC DNA]</scope>
    <source>
        <strain evidence="1 2">120-4 pot B 10/14</strain>
    </source>
</reference>
<evidence type="ECO:0000313" key="1">
    <source>
        <dbReference type="EMBL" id="CAG8845796.1"/>
    </source>
</evidence>
<accession>A0ABN7X1J6</accession>
<evidence type="ECO:0000313" key="2">
    <source>
        <dbReference type="Proteomes" id="UP000789901"/>
    </source>
</evidence>
<dbReference type="Proteomes" id="UP000789901">
    <property type="component" value="Unassembled WGS sequence"/>
</dbReference>
<name>A0ABN7X1J6_GIGMA</name>